<gene>
    <name evidence="1" type="ORF">HDU87_003499</name>
</gene>
<dbReference type="Proteomes" id="UP001212152">
    <property type="component" value="Unassembled WGS sequence"/>
</dbReference>
<keyword evidence="2" id="KW-1185">Reference proteome</keyword>
<name>A0AAD5XIQ9_9FUNG</name>
<comment type="caution">
    <text evidence="1">The sequence shown here is derived from an EMBL/GenBank/DDBJ whole genome shotgun (WGS) entry which is preliminary data.</text>
</comment>
<reference evidence="1" key="1">
    <citation type="submission" date="2020-05" db="EMBL/GenBank/DDBJ databases">
        <title>Phylogenomic resolution of chytrid fungi.</title>
        <authorList>
            <person name="Stajich J.E."/>
            <person name="Amses K."/>
            <person name="Simmons R."/>
            <person name="Seto K."/>
            <person name="Myers J."/>
            <person name="Bonds A."/>
            <person name="Quandt C.A."/>
            <person name="Barry K."/>
            <person name="Liu P."/>
            <person name="Grigoriev I."/>
            <person name="Longcore J.E."/>
            <person name="James T.Y."/>
        </authorList>
    </citation>
    <scope>NUCLEOTIDE SEQUENCE</scope>
    <source>
        <strain evidence="1">JEL0379</strain>
    </source>
</reference>
<evidence type="ECO:0000313" key="1">
    <source>
        <dbReference type="EMBL" id="KAJ3164763.1"/>
    </source>
</evidence>
<protein>
    <submittedName>
        <fullName evidence="1">Uncharacterized protein</fullName>
    </submittedName>
</protein>
<accession>A0AAD5XIQ9</accession>
<organism evidence="1 2">
    <name type="scientific">Geranomyces variabilis</name>
    <dbReference type="NCBI Taxonomy" id="109894"/>
    <lineage>
        <taxon>Eukaryota</taxon>
        <taxon>Fungi</taxon>
        <taxon>Fungi incertae sedis</taxon>
        <taxon>Chytridiomycota</taxon>
        <taxon>Chytridiomycota incertae sedis</taxon>
        <taxon>Chytridiomycetes</taxon>
        <taxon>Spizellomycetales</taxon>
        <taxon>Powellomycetaceae</taxon>
        <taxon>Geranomyces</taxon>
    </lineage>
</organism>
<feature type="non-terminal residue" evidence="1">
    <location>
        <position position="87"/>
    </location>
</feature>
<evidence type="ECO:0000313" key="2">
    <source>
        <dbReference type="Proteomes" id="UP001212152"/>
    </source>
</evidence>
<proteinExistence type="predicted"/>
<dbReference type="AlphaFoldDB" id="A0AAD5XIQ9"/>
<dbReference type="EMBL" id="JADGJQ010000254">
    <property type="protein sequence ID" value="KAJ3164763.1"/>
    <property type="molecule type" value="Genomic_DNA"/>
</dbReference>
<sequence length="87" mass="10263">MTHRFRKSDAYTTQTGDKANIYDTAGLQEWRIQIGQYRLPLTENFKVEDALMIRDLSMNDATSYQSEDIASVDDFYNKNFVMTYSWM</sequence>